<dbReference type="Proteomes" id="UP000288805">
    <property type="component" value="Unassembled WGS sequence"/>
</dbReference>
<sequence length="141" mass="15828">MSAGNASYYSPTVYSIEKKALDAEDLLTGNYTIDDVVLPLPGMVEMEDILQCSDRLRCCPVSWRKGKLHYLSCFLDETMASTICQDDANFNFLRCLNKCDGEVNGIANVVTNHSLIFMDLWLKMLMVYVSNCICDTGNSKE</sequence>
<name>A0A438IH14_VITVI</name>
<evidence type="ECO:0000313" key="1">
    <source>
        <dbReference type="EMBL" id="RVW96032.1"/>
    </source>
</evidence>
<dbReference type="EMBL" id="QGNW01000110">
    <property type="protein sequence ID" value="RVW96032.1"/>
    <property type="molecule type" value="Genomic_DNA"/>
</dbReference>
<evidence type="ECO:0000313" key="2">
    <source>
        <dbReference type="Proteomes" id="UP000288805"/>
    </source>
</evidence>
<comment type="caution">
    <text evidence="1">The sequence shown here is derived from an EMBL/GenBank/DDBJ whole genome shotgun (WGS) entry which is preliminary data.</text>
</comment>
<organism evidence="1 2">
    <name type="scientific">Vitis vinifera</name>
    <name type="common">Grape</name>
    <dbReference type="NCBI Taxonomy" id="29760"/>
    <lineage>
        <taxon>Eukaryota</taxon>
        <taxon>Viridiplantae</taxon>
        <taxon>Streptophyta</taxon>
        <taxon>Embryophyta</taxon>
        <taxon>Tracheophyta</taxon>
        <taxon>Spermatophyta</taxon>
        <taxon>Magnoliopsida</taxon>
        <taxon>eudicotyledons</taxon>
        <taxon>Gunneridae</taxon>
        <taxon>Pentapetalae</taxon>
        <taxon>rosids</taxon>
        <taxon>Vitales</taxon>
        <taxon>Vitaceae</taxon>
        <taxon>Viteae</taxon>
        <taxon>Vitis</taxon>
    </lineage>
</organism>
<dbReference type="AlphaFoldDB" id="A0A438IH14"/>
<proteinExistence type="predicted"/>
<reference evidence="1 2" key="1">
    <citation type="journal article" date="2018" name="PLoS Genet.">
        <title>Population sequencing reveals clonal diversity and ancestral inbreeding in the grapevine cultivar Chardonnay.</title>
        <authorList>
            <person name="Roach M.J."/>
            <person name="Johnson D.L."/>
            <person name="Bohlmann J."/>
            <person name="van Vuuren H.J."/>
            <person name="Jones S.J."/>
            <person name="Pretorius I.S."/>
            <person name="Schmidt S.A."/>
            <person name="Borneman A.R."/>
        </authorList>
    </citation>
    <scope>NUCLEOTIDE SEQUENCE [LARGE SCALE GENOMIC DNA]</scope>
    <source>
        <strain evidence="2">cv. Chardonnay</strain>
        <tissue evidence="1">Leaf</tissue>
    </source>
</reference>
<accession>A0A438IH14</accession>
<protein>
    <submittedName>
        <fullName evidence="1">Uncharacterized protein</fullName>
    </submittedName>
</protein>
<gene>
    <name evidence="1" type="ORF">CK203_027759</name>
</gene>